<proteinExistence type="predicted"/>
<name>A0AAN7M2J0_TRANT</name>
<dbReference type="PANTHER" id="PTHR36741:SF1">
    <property type="entry name" value="OS07G0100500 PROTEIN"/>
    <property type="match status" value="1"/>
</dbReference>
<feature type="region of interest" description="Disordered" evidence="1">
    <location>
        <begin position="437"/>
        <end position="464"/>
    </location>
</feature>
<dbReference type="PANTHER" id="PTHR36741">
    <property type="entry name" value="OS07G0100500 PROTEIN"/>
    <property type="match status" value="1"/>
</dbReference>
<keyword evidence="3" id="KW-1185">Reference proteome</keyword>
<accession>A0AAN7M2J0</accession>
<reference evidence="2 3" key="1">
    <citation type="journal article" date="2023" name="Hortic Res">
        <title>Pangenome of water caltrop reveals structural variations and asymmetric subgenome divergence after allopolyploidization.</title>
        <authorList>
            <person name="Zhang X."/>
            <person name="Chen Y."/>
            <person name="Wang L."/>
            <person name="Yuan Y."/>
            <person name="Fang M."/>
            <person name="Shi L."/>
            <person name="Lu R."/>
            <person name="Comes H.P."/>
            <person name="Ma Y."/>
            <person name="Chen Y."/>
            <person name="Huang G."/>
            <person name="Zhou Y."/>
            <person name="Zheng Z."/>
            <person name="Qiu Y."/>
        </authorList>
    </citation>
    <scope>NUCLEOTIDE SEQUENCE [LARGE SCALE GENOMIC DNA]</scope>
    <source>
        <strain evidence="2">F231</strain>
    </source>
</reference>
<feature type="region of interest" description="Disordered" evidence="1">
    <location>
        <begin position="99"/>
        <end position="123"/>
    </location>
</feature>
<protein>
    <submittedName>
        <fullName evidence="2">Uncharacterized protein</fullName>
    </submittedName>
</protein>
<sequence length="464" mass="49391">MIRWGNTQQHLQHAMKLCYVYVVTRMQFQLISVLSWIQMKDLIHRRPSIAELTGIDESWLECFATYLRAYLMGPAICSNTQTSGSSCSATSTVSVLSSMSKNRPSSSASGSKFPQLRSGSSQASKANSLYQGSLSPRISSFKESTPRSLLCSRISTHREKLKKWAENPVMSVENTVSLPPAGISNPKTGAIVKSDVSNIGSFPLTPPSQVSISGGSSSAQSIFSPYYCWCPPGASTSHLSMSTPGMASPSKDFSHIPSSLIQSAPSALSVSMADLPPFDLPAFLPDPLICLPKPASQQIPTFTPFICDTIVHIPVIDVCSAGQGYLVSAPTTVSTSSISPLHPKLVNPLIPETDPMVEEGARETLRLLLGRSGVSSSPFVGVLPLPAVLTDEKVGSVFVGGSRGLYCGNWDVDVVISSSFPSTIALIPLPECDQHSEPTHCSGGDYATEDADVEDPCNQAEGSS</sequence>
<feature type="compositionally biased region" description="Polar residues" evidence="1">
    <location>
        <begin position="101"/>
        <end position="123"/>
    </location>
</feature>
<organism evidence="2 3">
    <name type="scientific">Trapa natans</name>
    <name type="common">Water chestnut</name>
    <dbReference type="NCBI Taxonomy" id="22666"/>
    <lineage>
        <taxon>Eukaryota</taxon>
        <taxon>Viridiplantae</taxon>
        <taxon>Streptophyta</taxon>
        <taxon>Embryophyta</taxon>
        <taxon>Tracheophyta</taxon>
        <taxon>Spermatophyta</taxon>
        <taxon>Magnoliopsida</taxon>
        <taxon>eudicotyledons</taxon>
        <taxon>Gunneridae</taxon>
        <taxon>Pentapetalae</taxon>
        <taxon>rosids</taxon>
        <taxon>malvids</taxon>
        <taxon>Myrtales</taxon>
        <taxon>Lythraceae</taxon>
        <taxon>Trapa</taxon>
    </lineage>
</organism>
<dbReference type="AlphaFoldDB" id="A0AAN7M2J0"/>
<evidence type="ECO:0000256" key="1">
    <source>
        <dbReference type="SAM" id="MobiDB-lite"/>
    </source>
</evidence>
<dbReference type="Proteomes" id="UP001346149">
    <property type="component" value="Unassembled WGS sequence"/>
</dbReference>
<comment type="caution">
    <text evidence="2">The sequence shown here is derived from an EMBL/GenBank/DDBJ whole genome shotgun (WGS) entry which is preliminary data.</text>
</comment>
<evidence type="ECO:0000313" key="3">
    <source>
        <dbReference type="Proteomes" id="UP001346149"/>
    </source>
</evidence>
<dbReference type="EMBL" id="JAXQNO010000010">
    <property type="protein sequence ID" value="KAK4790553.1"/>
    <property type="molecule type" value="Genomic_DNA"/>
</dbReference>
<evidence type="ECO:0000313" key="2">
    <source>
        <dbReference type="EMBL" id="KAK4790553.1"/>
    </source>
</evidence>
<gene>
    <name evidence="2" type="ORF">SAY86_017857</name>
</gene>